<gene>
    <name evidence="1" type="ORF">G3A45_02720</name>
</gene>
<evidence type="ECO:0000313" key="2">
    <source>
        <dbReference type="Proteomes" id="UP000464452"/>
    </source>
</evidence>
<dbReference type="Pfam" id="PF16286">
    <property type="entry name" value="DUF4932"/>
    <property type="match status" value="1"/>
</dbReference>
<dbReference type="AlphaFoldDB" id="A0A6P1YBU8"/>
<accession>A0A6P1YBU8</accession>
<name>A0A6P1YBU8_9FIRM</name>
<sequence length="344" mass="40961">MGVEIENRKSCKSDSIGKGSEKLNVYVDPRIELLSIIQYLADFDGRDIVIYNKDTTYKTDVDKYFSPYKNHPVISLYEEMAEDGFVYHVPPKLILYLNDEYEEQDNKAIHYSEIMLGIDVKKKIKEFISQMVNFKDETRFDKFYESHQEYYHNIIINIQNGLRSNNCLENLIEYYGIKQNSYNIIIVPLYFGGYGIRILEKNEKIDIFCIIPPIENLQYLTSFVWHEFSHSYVNPLSEKNSDEINKYKDLFIPISNIMEEQAYGDWETCVNEHIVRAVTSRLSYKVFGEKFAKEEIKRDKEEGCFLYIDKLYEKLIEYENNRDKYITFEEFYPELLKVFGELLK</sequence>
<evidence type="ECO:0000313" key="1">
    <source>
        <dbReference type="EMBL" id="QIB26318.1"/>
    </source>
</evidence>
<reference evidence="1 2" key="1">
    <citation type="submission" date="2020-02" db="EMBL/GenBank/DDBJ databases">
        <title>Thermophilic hydrogen producing bacteria, Caloranaerobacter azorensis.</title>
        <authorList>
            <person name="Baek K."/>
        </authorList>
    </citation>
    <scope>NUCLEOTIDE SEQUENCE [LARGE SCALE GENOMIC DNA]</scope>
    <source>
        <strain evidence="1 2">T3-1</strain>
    </source>
</reference>
<dbReference type="InterPro" id="IPR032560">
    <property type="entry name" value="DUF4932"/>
</dbReference>
<proteinExistence type="predicted"/>
<organism evidence="1 2">
    <name type="scientific">Caloranaerobacter azorensis</name>
    <dbReference type="NCBI Taxonomy" id="116090"/>
    <lineage>
        <taxon>Bacteria</taxon>
        <taxon>Bacillati</taxon>
        <taxon>Bacillota</taxon>
        <taxon>Tissierellia</taxon>
        <taxon>Tissierellales</taxon>
        <taxon>Thermohalobacteraceae</taxon>
        <taxon>Caloranaerobacter</taxon>
    </lineage>
</organism>
<dbReference type="Proteomes" id="UP000464452">
    <property type="component" value="Chromosome"/>
</dbReference>
<dbReference type="KEGG" id="cazo:G3A45_02720"/>
<dbReference type="EMBL" id="CP048617">
    <property type="protein sequence ID" value="QIB26318.1"/>
    <property type="molecule type" value="Genomic_DNA"/>
</dbReference>
<dbReference type="RefSeq" id="WP_163234427.1">
    <property type="nucleotide sequence ID" value="NZ_CP048617.1"/>
</dbReference>
<protein>
    <submittedName>
        <fullName evidence="1">DUF4932 domain-containing protein</fullName>
    </submittedName>
</protein>